<dbReference type="CDD" id="cd19079">
    <property type="entry name" value="AKR_EcYajO-like"/>
    <property type="match status" value="1"/>
</dbReference>
<dbReference type="InterPro" id="IPR023210">
    <property type="entry name" value="NADP_OxRdtase_dom"/>
</dbReference>
<dbReference type="EMBL" id="LLZH01000234">
    <property type="protein sequence ID" value="KUL30850.1"/>
    <property type="molecule type" value="Genomic_DNA"/>
</dbReference>
<dbReference type="OrthoDB" id="3170516at2"/>
<name>A0A124GA20_9ACTN</name>
<accession>A0A124GA20</accession>
<dbReference type="FunFam" id="3.20.20.100:FF:000004">
    <property type="entry name" value="Oxidoreductase, aldo/keto reductase"/>
    <property type="match status" value="1"/>
</dbReference>
<evidence type="ECO:0000259" key="2">
    <source>
        <dbReference type="Pfam" id="PF00248"/>
    </source>
</evidence>
<dbReference type="AlphaFoldDB" id="A0A124GA20"/>
<dbReference type="Pfam" id="PF00248">
    <property type="entry name" value="Aldo_ket_red"/>
    <property type="match status" value="1"/>
</dbReference>
<dbReference type="Gene3D" id="3.20.20.100">
    <property type="entry name" value="NADP-dependent oxidoreductase domain"/>
    <property type="match status" value="1"/>
</dbReference>
<evidence type="ECO:0000313" key="4">
    <source>
        <dbReference type="Proteomes" id="UP000053244"/>
    </source>
</evidence>
<gene>
    <name evidence="3" type="ORF">ADL15_23090</name>
</gene>
<evidence type="ECO:0000313" key="3">
    <source>
        <dbReference type="EMBL" id="KUL30850.1"/>
    </source>
</evidence>
<dbReference type="InterPro" id="IPR036812">
    <property type="entry name" value="NAD(P)_OxRdtase_dom_sf"/>
</dbReference>
<dbReference type="GO" id="GO:0016491">
    <property type="term" value="F:oxidoreductase activity"/>
    <property type="evidence" value="ECO:0007669"/>
    <property type="project" value="UniProtKB-KW"/>
</dbReference>
<comment type="caution">
    <text evidence="3">The sequence shown here is derived from an EMBL/GenBank/DDBJ whole genome shotgun (WGS) entry which is preliminary data.</text>
</comment>
<keyword evidence="1" id="KW-0560">Oxidoreductase</keyword>
<protein>
    <submittedName>
        <fullName evidence="3">Alcohol dehydrogenase</fullName>
    </submittedName>
</protein>
<sequence length="321" mass="35241">MDYTSLGSSDLRVSRIALGCMGLAQPTDRHPWTLDEDTAQPIFRRAVELGITLWDTANVYGHGTSEEILGRAVRRYTRREEVVIATKVGLPMHEGLTGSGLSRQAIMEQIDASLRRLGTDYVDVYQVHRFDPKTPVEETMEALHEVVAAGKARFLGASSMAAWQFAKMQHAAQLQSWTAFVSMQNQYSLVQREEEREMFGLLADQAVSSLTWCPLASGRLARPYGQQTSRSANDQVGKHFFDDADHAIIDAVQTVANAHDVTMAQVALAWILSNPVVAAPIVGATAPHHLDDAAAALKVTLSGQEHVMLTAPYTPRQPTGY</sequence>
<dbReference type="PANTHER" id="PTHR43364:SF4">
    <property type="entry name" value="NAD(P)-LINKED OXIDOREDUCTASE SUPERFAMILY PROTEIN"/>
    <property type="match status" value="1"/>
</dbReference>
<dbReference type="InterPro" id="IPR050523">
    <property type="entry name" value="AKR_Detox_Biosynth"/>
</dbReference>
<dbReference type="SUPFAM" id="SSF51430">
    <property type="entry name" value="NAD(P)-linked oxidoreductase"/>
    <property type="match status" value="1"/>
</dbReference>
<reference evidence="3 4" key="1">
    <citation type="submission" date="2015-10" db="EMBL/GenBank/DDBJ databases">
        <authorList>
            <person name="Gilbert D.G."/>
        </authorList>
    </citation>
    <scope>NUCLEOTIDE SEQUENCE [LARGE SCALE GENOMIC DNA]</scope>
    <source>
        <strain evidence="3 4">NRRL B-16712</strain>
    </source>
</reference>
<feature type="domain" description="NADP-dependent oxidoreductase" evidence="2">
    <location>
        <begin position="17"/>
        <end position="309"/>
    </location>
</feature>
<dbReference type="GO" id="GO:0005829">
    <property type="term" value="C:cytosol"/>
    <property type="evidence" value="ECO:0007669"/>
    <property type="project" value="UniProtKB-ARBA"/>
</dbReference>
<dbReference type="Proteomes" id="UP000053244">
    <property type="component" value="Unassembled WGS sequence"/>
</dbReference>
<evidence type="ECO:0000256" key="1">
    <source>
        <dbReference type="ARBA" id="ARBA00023002"/>
    </source>
</evidence>
<proteinExistence type="predicted"/>
<dbReference type="PANTHER" id="PTHR43364">
    <property type="entry name" value="NADH-SPECIFIC METHYLGLYOXAL REDUCTASE-RELATED"/>
    <property type="match status" value="1"/>
</dbReference>
<organism evidence="3 4">
    <name type="scientific">Actinoplanes awajinensis subsp. mycoplanecinus</name>
    <dbReference type="NCBI Taxonomy" id="135947"/>
    <lineage>
        <taxon>Bacteria</taxon>
        <taxon>Bacillati</taxon>
        <taxon>Actinomycetota</taxon>
        <taxon>Actinomycetes</taxon>
        <taxon>Micromonosporales</taxon>
        <taxon>Micromonosporaceae</taxon>
        <taxon>Actinoplanes</taxon>
    </lineage>
</organism>
<dbReference type="RefSeq" id="WP_067694855.1">
    <property type="nucleotide sequence ID" value="NZ_LLZH01000234.1"/>
</dbReference>
<keyword evidence="4" id="KW-1185">Reference proteome</keyword>